<dbReference type="PANTHER" id="PTHR44215">
    <property type="entry name" value="WD REPEAT-CONTAINING PROTEIN 75"/>
    <property type="match status" value="1"/>
</dbReference>
<dbReference type="Gene3D" id="2.130.10.10">
    <property type="entry name" value="YVTN repeat-like/Quinoprotein amine dehydrogenase"/>
    <property type="match status" value="2"/>
</dbReference>
<keyword evidence="7" id="KW-0539">Nucleus</keyword>
<dbReference type="InterPro" id="IPR053826">
    <property type="entry name" value="WDR75"/>
</dbReference>
<dbReference type="Pfam" id="PF23869">
    <property type="entry name" value="Beta-prop_WDR75_1st"/>
    <property type="match status" value="1"/>
</dbReference>
<gene>
    <name evidence="10" type="ORF">MAR_007191</name>
</gene>
<comment type="subcellular location">
    <subcellularLocation>
        <location evidence="1">Nucleus</location>
        <location evidence="1">Nucleolus</location>
    </subcellularLocation>
</comment>
<feature type="compositionally biased region" description="Polar residues" evidence="8">
    <location>
        <begin position="391"/>
        <end position="400"/>
    </location>
</feature>
<dbReference type="SMART" id="SM00320">
    <property type="entry name" value="WD40"/>
    <property type="match status" value="2"/>
</dbReference>
<name>A0ABY7DEF1_MYAAR</name>
<protein>
    <submittedName>
        <fullName evidence="10">WDR75-like protein</fullName>
    </submittedName>
</protein>
<evidence type="ECO:0000256" key="2">
    <source>
        <dbReference type="ARBA" id="ARBA00022517"/>
    </source>
</evidence>
<feature type="region of interest" description="Disordered" evidence="8">
    <location>
        <begin position="372"/>
        <end position="465"/>
    </location>
</feature>
<feature type="domain" description="WD repeat-containing protein 75 second beta-propeller" evidence="9">
    <location>
        <begin position="227"/>
        <end position="310"/>
    </location>
</feature>
<dbReference type="SUPFAM" id="SSF50978">
    <property type="entry name" value="WD40 repeat-like"/>
    <property type="match status" value="1"/>
</dbReference>
<dbReference type="EMBL" id="CP111012">
    <property type="protein sequence ID" value="WAQ94720.1"/>
    <property type="molecule type" value="Genomic_DNA"/>
</dbReference>
<evidence type="ECO:0000256" key="3">
    <source>
        <dbReference type="ARBA" id="ARBA00022552"/>
    </source>
</evidence>
<evidence type="ECO:0000256" key="1">
    <source>
        <dbReference type="ARBA" id="ARBA00004604"/>
    </source>
</evidence>
<evidence type="ECO:0000256" key="5">
    <source>
        <dbReference type="ARBA" id="ARBA00022737"/>
    </source>
</evidence>
<keyword evidence="2" id="KW-0690">Ribosome biogenesis</keyword>
<keyword evidence="4" id="KW-0853">WD repeat</keyword>
<dbReference type="InterPro" id="IPR036322">
    <property type="entry name" value="WD40_repeat_dom_sf"/>
</dbReference>
<evidence type="ECO:0000313" key="11">
    <source>
        <dbReference type="Proteomes" id="UP001164746"/>
    </source>
</evidence>
<proteinExistence type="predicted"/>
<evidence type="ECO:0000256" key="8">
    <source>
        <dbReference type="SAM" id="MobiDB-lite"/>
    </source>
</evidence>
<organism evidence="10 11">
    <name type="scientific">Mya arenaria</name>
    <name type="common">Soft-shell clam</name>
    <dbReference type="NCBI Taxonomy" id="6604"/>
    <lineage>
        <taxon>Eukaryota</taxon>
        <taxon>Metazoa</taxon>
        <taxon>Spiralia</taxon>
        <taxon>Lophotrochozoa</taxon>
        <taxon>Mollusca</taxon>
        <taxon>Bivalvia</taxon>
        <taxon>Autobranchia</taxon>
        <taxon>Heteroconchia</taxon>
        <taxon>Euheterodonta</taxon>
        <taxon>Imparidentia</taxon>
        <taxon>Neoheterodontei</taxon>
        <taxon>Myida</taxon>
        <taxon>Myoidea</taxon>
        <taxon>Myidae</taxon>
        <taxon>Mya</taxon>
    </lineage>
</organism>
<keyword evidence="11" id="KW-1185">Reference proteome</keyword>
<dbReference type="InterPro" id="IPR001680">
    <property type="entry name" value="WD40_rpt"/>
</dbReference>
<evidence type="ECO:0000259" key="9">
    <source>
        <dbReference type="Pfam" id="PF23769"/>
    </source>
</evidence>
<evidence type="ECO:0000313" key="10">
    <source>
        <dbReference type="EMBL" id="WAQ94720.1"/>
    </source>
</evidence>
<dbReference type="PANTHER" id="PTHR44215:SF1">
    <property type="entry name" value="WD REPEAT-CONTAINING PROTEIN 75"/>
    <property type="match status" value="1"/>
</dbReference>
<keyword evidence="5" id="KW-0677">Repeat</keyword>
<feature type="compositionally biased region" description="Acidic residues" evidence="8">
    <location>
        <begin position="377"/>
        <end position="386"/>
    </location>
</feature>
<feature type="compositionally biased region" description="Basic and acidic residues" evidence="8">
    <location>
        <begin position="410"/>
        <end position="421"/>
    </location>
</feature>
<dbReference type="InterPro" id="IPR057644">
    <property type="entry name" value="Beta-prop_WDR75_2nd"/>
</dbReference>
<evidence type="ECO:0000256" key="4">
    <source>
        <dbReference type="ARBA" id="ARBA00022574"/>
    </source>
</evidence>
<evidence type="ECO:0000256" key="7">
    <source>
        <dbReference type="ARBA" id="ARBA00023242"/>
    </source>
</evidence>
<feature type="compositionally biased region" description="Basic and acidic residues" evidence="8">
    <location>
        <begin position="429"/>
        <end position="465"/>
    </location>
</feature>
<dbReference type="Pfam" id="PF23769">
    <property type="entry name" value="Beta-prop_WDR75_2nd"/>
    <property type="match status" value="1"/>
</dbReference>
<keyword evidence="6" id="KW-0804">Transcription</keyword>
<keyword evidence="3" id="KW-0698">rRNA processing</keyword>
<accession>A0ABY7DEF1</accession>
<sequence>MAAPVDSTRAPEDKVRYQSIPQLMDCTVLKDRQKFTLLCRLQTHGKFCVSVLKRSMEVKVFNSMKVVKHRLEEGSEFTCVACHPGGNCVATGCADGKILLLFHYLDAEKAVKSQLHWHALPVLDLCFTAEGSYLLSGGHECVLVKWHQDSNYKDFLPRLGAPINHLDIVCQNFISAENLDRPLVVTEVTCAAFLDDGSWLATVEYWNDGVITPEITLKFWQFDQEKQREVLFGRHGCSQYLLSTTDKTLTVWSIITCSILWTVDLSVACLAQDPLSDIIAIFTTERQLFVFRPSNPSPVTFEQNVPKSALSMLLSHHSNKTGSKVSLDQVTRQPSNKFIREIFSSACHVQPSVSSLCQPFIRSLMVKSKSSCSQNISDDEDDDEDDKPLYHSQTVSQDSGLDSDMDMEIPENHSAESKNTDQSEDDIEMEVKAKTDIDPDSLKSGKNKTKDIEKNKNEVREQKENENELEAIFAADFLWVAKKFKT</sequence>
<dbReference type="InterPro" id="IPR015943">
    <property type="entry name" value="WD40/YVTN_repeat-like_dom_sf"/>
</dbReference>
<reference evidence="10" key="1">
    <citation type="submission" date="2022-11" db="EMBL/GenBank/DDBJ databases">
        <title>Centuries of genome instability and evolution in soft-shell clam transmissible cancer (bioRxiv).</title>
        <authorList>
            <person name="Hart S.F.M."/>
            <person name="Yonemitsu M.A."/>
            <person name="Giersch R.M."/>
            <person name="Beal B.F."/>
            <person name="Arriagada G."/>
            <person name="Davis B.W."/>
            <person name="Ostrander E.A."/>
            <person name="Goff S.P."/>
            <person name="Metzger M.J."/>
        </authorList>
    </citation>
    <scope>NUCLEOTIDE SEQUENCE</scope>
    <source>
        <strain evidence="10">MELC-2E11</strain>
        <tissue evidence="10">Siphon/mantle</tissue>
    </source>
</reference>
<evidence type="ECO:0000256" key="6">
    <source>
        <dbReference type="ARBA" id="ARBA00023163"/>
    </source>
</evidence>
<dbReference type="Proteomes" id="UP001164746">
    <property type="component" value="Chromosome 1"/>
</dbReference>